<accession>A0AAE3N852</accession>
<dbReference type="AlphaFoldDB" id="A0AAE3N852"/>
<feature type="transmembrane region" description="Helical" evidence="1">
    <location>
        <begin position="74"/>
        <end position="95"/>
    </location>
</feature>
<keyword evidence="4" id="KW-1185">Reference proteome</keyword>
<dbReference type="SMART" id="SM00014">
    <property type="entry name" value="acidPPc"/>
    <property type="match status" value="1"/>
</dbReference>
<feature type="transmembrane region" description="Helical" evidence="1">
    <location>
        <begin position="169"/>
        <end position="190"/>
    </location>
</feature>
<protein>
    <submittedName>
        <fullName evidence="3">Phosphatase PAP2 family protein</fullName>
    </submittedName>
</protein>
<evidence type="ECO:0000313" key="4">
    <source>
        <dbReference type="Proteomes" id="UP001212602"/>
    </source>
</evidence>
<dbReference type="Proteomes" id="UP001212602">
    <property type="component" value="Unassembled WGS sequence"/>
</dbReference>
<reference evidence="3" key="1">
    <citation type="submission" date="2023-01" db="EMBL/GenBank/DDBJ databases">
        <title>Xenophilus mangrovi sp. nov., isolated from soil of Mangrove nature reserve.</title>
        <authorList>
            <person name="Xu S."/>
            <person name="Liu Z."/>
            <person name="Xu Y."/>
        </authorList>
    </citation>
    <scope>NUCLEOTIDE SEQUENCE</scope>
    <source>
        <strain evidence="3">YW8</strain>
    </source>
</reference>
<organism evidence="3 4">
    <name type="scientific">Xenophilus arseniciresistens</name>
    <dbReference type="NCBI Taxonomy" id="1283306"/>
    <lineage>
        <taxon>Bacteria</taxon>
        <taxon>Pseudomonadati</taxon>
        <taxon>Pseudomonadota</taxon>
        <taxon>Betaproteobacteria</taxon>
        <taxon>Burkholderiales</taxon>
        <taxon>Comamonadaceae</taxon>
        <taxon>Xenophilus</taxon>
    </lineage>
</organism>
<dbReference type="InterPro" id="IPR000326">
    <property type="entry name" value="PAP2/HPO"/>
</dbReference>
<dbReference type="Pfam" id="PF01569">
    <property type="entry name" value="PAP2"/>
    <property type="match status" value="1"/>
</dbReference>
<comment type="caution">
    <text evidence="3">The sequence shown here is derived from an EMBL/GenBank/DDBJ whole genome shotgun (WGS) entry which is preliminary data.</text>
</comment>
<feature type="domain" description="Phosphatidic acid phosphatase type 2/haloperoxidase" evidence="2">
    <location>
        <begin position="73"/>
        <end position="182"/>
    </location>
</feature>
<dbReference type="RefSeq" id="WP_271427560.1">
    <property type="nucleotide sequence ID" value="NZ_JAQIPB010000002.1"/>
</dbReference>
<proteinExistence type="predicted"/>
<dbReference type="PANTHER" id="PTHR14969:SF13">
    <property type="entry name" value="AT30094P"/>
    <property type="match status" value="1"/>
</dbReference>
<evidence type="ECO:0000259" key="2">
    <source>
        <dbReference type="SMART" id="SM00014"/>
    </source>
</evidence>
<dbReference type="Gene3D" id="1.20.144.10">
    <property type="entry name" value="Phosphatidic acid phosphatase type 2/haloperoxidase"/>
    <property type="match status" value="1"/>
</dbReference>
<dbReference type="PANTHER" id="PTHR14969">
    <property type="entry name" value="SPHINGOSINE-1-PHOSPHATE PHOSPHOHYDROLASE"/>
    <property type="match status" value="1"/>
</dbReference>
<sequence length="215" mass="23566">MSFLTFFASWSAEAADAHEDLFLVLNPDPETGGSAPALVVLARLASSVLPEVVVALMLLGLLLGPRVRVQRHRLLIVLAAMGLAWLAARALQSLWPQPRPFVVGLGTPWLAHPASPSFPSMHSTVAWAWAASLVLWRKPWVTALAVITAALIAWSRVGLGVHFPIDVTVGAMLGICAALFTHMCFSPLRLRWMQCVGRRTVRRQRTRWLGAQRVL</sequence>
<keyword evidence="1" id="KW-0472">Membrane</keyword>
<dbReference type="EMBL" id="JAQIPB010000002">
    <property type="protein sequence ID" value="MDA7416338.1"/>
    <property type="molecule type" value="Genomic_DNA"/>
</dbReference>
<keyword evidence="1" id="KW-1133">Transmembrane helix</keyword>
<dbReference type="SUPFAM" id="SSF48317">
    <property type="entry name" value="Acid phosphatase/Vanadium-dependent haloperoxidase"/>
    <property type="match status" value="1"/>
</dbReference>
<name>A0AAE3N852_9BURK</name>
<keyword evidence="1" id="KW-0812">Transmembrane</keyword>
<dbReference type="InterPro" id="IPR036938">
    <property type="entry name" value="PAP2/HPO_sf"/>
</dbReference>
<evidence type="ECO:0000256" key="1">
    <source>
        <dbReference type="SAM" id="Phobius"/>
    </source>
</evidence>
<feature type="transmembrane region" description="Helical" evidence="1">
    <location>
        <begin position="143"/>
        <end position="163"/>
    </location>
</feature>
<feature type="transmembrane region" description="Helical" evidence="1">
    <location>
        <begin position="38"/>
        <end position="62"/>
    </location>
</feature>
<gene>
    <name evidence="3" type="ORF">PGB34_08165</name>
</gene>
<evidence type="ECO:0000313" key="3">
    <source>
        <dbReference type="EMBL" id="MDA7416338.1"/>
    </source>
</evidence>
<feature type="transmembrane region" description="Helical" evidence="1">
    <location>
        <begin position="115"/>
        <end position="136"/>
    </location>
</feature>